<reference evidence="2" key="1">
    <citation type="journal article" date="2020" name="Stud. Mycol.">
        <title>101 Dothideomycetes genomes: a test case for predicting lifestyles and emergence of pathogens.</title>
        <authorList>
            <person name="Haridas S."/>
            <person name="Albert R."/>
            <person name="Binder M."/>
            <person name="Bloem J."/>
            <person name="Labutti K."/>
            <person name="Salamov A."/>
            <person name="Andreopoulos B."/>
            <person name="Baker S."/>
            <person name="Barry K."/>
            <person name="Bills G."/>
            <person name="Bluhm B."/>
            <person name="Cannon C."/>
            <person name="Castanera R."/>
            <person name="Culley D."/>
            <person name="Daum C."/>
            <person name="Ezra D."/>
            <person name="Gonzalez J."/>
            <person name="Henrissat B."/>
            <person name="Kuo A."/>
            <person name="Liang C."/>
            <person name="Lipzen A."/>
            <person name="Lutzoni F."/>
            <person name="Magnuson J."/>
            <person name="Mondo S."/>
            <person name="Nolan M."/>
            <person name="Ohm R."/>
            <person name="Pangilinan J."/>
            <person name="Park H.-J."/>
            <person name="Ramirez L."/>
            <person name="Alfaro M."/>
            <person name="Sun H."/>
            <person name="Tritt A."/>
            <person name="Yoshinaga Y."/>
            <person name="Zwiers L.-H."/>
            <person name="Turgeon B."/>
            <person name="Goodwin S."/>
            <person name="Spatafora J."/>
            <person name="Crous P."/>
            <person name="Grigoriev I."/>
        </authorList>
    </citation>
    <scope>NUCLEOTIDE SEQUENCE</scope>
    <source>
        <strain evidence="2">CBS 161.51</strain>
    </source>
</reference>
<accession>A0A6A5SHF6</accession>
<gene>
    <name evidence="2" type="ORF">EJ02DRAFT_39215</name>
</gene>
<protein>
    <submittedName>
        <fullName evidence="2">Uncharacterized protein</fullName>
    </submittedName>
</protein>
<feature type="transmembrane region" description="Helical" evidence="1">
    <location>
        <begin position="21"/>
        <end position="48"/>
    </location>
</feature>
<evidence type="ECO:0000256" key="1">
    <source>
        <dbReference type="SAM" id="Phobius"/>
    </source>
</evidence>
<sequence length="73" mass="7725">MHAATTAHNFGVVPSEAPYRLLVIVLFRFICIYLYLLCVVVVSGAVGAAEVEMGASARGAAHSPEHHTSSTVQ</sequence>
<keyword evidence="1" id="KW-1133">Transmembrane helix</keyword>
<evidence type="ECO:0000313" key="2">
    <source>
        <dbReference type="EMBL" id="KAF1937936.1"/>
    </source>
</evidence>
<organism evidence="2 3">
    <name type="scientific">Clathrospora elynae</name>
    <dbReference type="NCBI Taxonomy" id="706981"/>
    <lineage>
        <taxon>Eukaryota</taxon>
        <taxon>Fungi</taxon>
        <taxon>Dikarya</taxon>
        <taxon>Ascomycota</taxon>
        <taxon>Pezizomycotina</taxon>
        <taxon>Dothideomycetes</taxon>
        <taxon>Pleosporomycetidae</taxon>
        <taxon>Pleosporales</taxon>
        <taxon>Diademaceae</taxon>
        <taxon>Clathrospora</taxon>
    </lineage>
</organism>
<keyword evidence="3" id="KW-1185">Reference proteome</keyword>
<keyword evidence="1" id="KW-0472">Membrane</keyword>
<dbReference type="AlphaFoldDB" id="A0A6A5SHF6"/>
<keyword evidence="1" id="KW-0812">Transmembrane</keyword>
<evidence type="ECO:0000313" key="3">
    <source>
        <dbReference type="Proteomes" id="UP000800038"/>
    </source>
</evidence>
<dbReference type="EMBL" id="ML976120">
    <property type="protein sequence ID" value="KAF1937936.1"/>
    <property type="molecule type" value="Genomic_DNA"/>
</dbReference>
<proteinExistence type="predicted"/>
<name>A0A6A5SHF6_9PLEO</name>
<dbReference type="Proteomes" id="UP000800038">
    <property type="component" value="Unassembled WGS sequence"/>
</dbReference>